<accession>A0A0K0EFP5</accession>
<evidence type="ECO:0000313" key="3">
    <source>
        <dbReference type="WBParaSite" id="SSTP_0000830500.1"/>
    </source>
</evidence>
<evidence type="ECO:0000313" key="2">
    <source>
        <dbReference type="Proteomes" id="UP000035681"/>
    </source>
</evidence>
<protein>
    <submittedName>
        <fullName evidence="4">SXP/RAL-2 family protein Ani s 5-like cation-binding domain-containing protein</fullName>
    </submittedName>
    <submittedName>
        <fullName evidence="3">Secreted protein</fullName>
    </submittedName>
</protein>
<organism evidence="3">
    <name type="scientific">Strongyloides stercoralis</name>
    <name type="common">Threadworm</name>
    <dbReference type="NCBI Taxonomy" id="6248"/>
    <lineage>
        <taxon>Eukaryota</taxon>
        <taxon>Metazoa</taxon>
        <taxon>Ecdysozoa</taxon>
        <taxon>Nematoda</taxon>
        <taxon>Chromadorea</taxon>
        <taxon>Rhabditida</taxon>
        <taxon>Tylenchina</taxon>
        <taxon>Panagrolaimomorpha</taxon>
        <taxon>Strongyloidoidea</taxon>
        <taxon>Strongyloididae</taxon>
        <taxon>Strongyloides</taxon>
    </lineage>
</organism>
<reference evidence="3" key="1">
    <citation type="submission" date="2015-08" db="UniProtKB">
        <authorList>
            <consortium name="WormBaseParasite"/>
        </authorList>
    </citation>
    <scope>IDENTIFICATION</scope>
</reference>
<dbReference type="WBParaSite" id="SSTP_0000830500.1">
    <property type="protein sequence ID" value="SSTP_0000830500.1"/>
    <property type="gene ID" value="SSTP_0000830500"/>
</dbReference>
<evidence type="ECO:0000256" key="1">
    <source>
        <dbReference type="SAM" id="SignalP"/>
    </source>
</evidence>
<evidence type="ECO:0000313" key="4">
    <source>
        <dbReference type="WBParaSite" id="TCONS_00015286.p1"/>
    </source>
</evidence>
<feature type="chain" id="PRO_5005327951" evidence="1">
    <location>
        <begin position="24"/>
        <end position="102"/>
    </location>
</feature>
<dbReference type="AlphaFoldDB" id="A0A0K0EFP5"/>
<sequence length="102" mass="11614">MYLNKQNIFVIILCFLIIHPAADYIKQTAAPTIKNKTEELKTTLQDPDTYKGFKEWLNQVAIPTLKEKASAAGEYMKTEVLPELKKVYEAIKHNDTEGVSNN</sequence>
<keyword evidence="2" id="KW-1185">Reference proteome</keyword>
<feature type="signal peptide" evidence="1">
    <location>
        <begin position="1"/>
        <end position="23"/>
    </location>
</feature>
<proteinExistence type="predicted"/>
<dbReference type="Proteomes" id="UP000035681">
    <property type="component" value="Unplaced"/>
</dbReference>
<dbReference type="WBParaSite" id="TCONS_00015286.p1">
    <property type="protein sequence ID" value="TCONS_00015286.p1"/>
    <property type="gene ID" value="XLOC_009441"/>
</dbReference>
<keyword evidence="1" id="KW-0732">Signal</keyword>
<name>A0A0K0EFP5_STRER</name>